<dbReference type="GeneID" id="30997683"/>
<dbReference type="AlphaFoldDB" id="A0A1E4RCW8"/>
<sequence length="550" mass="61404">MILNHPPIDPSVFSFINTSSNNSNSSTNNSSANTNIDMDLNDLAWNNVNVPPPVSSTTVNSDSLNLNGEIFFNQNNQLTNADIDALTADLNSSSSSTSLPNTYLDLNTSITTPEFPSPNKMSYHYAYNERPNIRHSHSSSFSLPIDQLNLLTLKPFLSYSSKSPSPDEQPQADSTPARPTKATNHRQSKSQDFDFSNATINPRQLFTESIPELESSKTNNEILPQSIAINSNSGGYVLPSSVSSPSLSTLFKQVNKPAPPITSNRPSGKSRSISLSSGVNQQPNPHDEKFDFVMNDECFNAISYWLNNTSEVVNKEEIPPIQQEELLAEILTNPTGMVKNSQFKRRNSIQVLSQPIQQSLDYDINNSITYNSAGQKRKRRKSFNYEMMVPPPLIHRGSSTTNTPLSSANSTTSLSSLLPNSPNKDVHWSNSPSILQNQKFDHIPTSLTENIKEEQEVKHDDDDDSPKPFPCADCTKVFKRSEHLKRHIRSVHSNIRPFHCKYCEKKFSRSDNLAQHLKTHYKTDEFGNTTIIYGNPNINGRGGRRKSKPT</sequence>
<dbReference type="FunFam" id="3.30.160.60:FF:000100">
    <property type="entry name" value="Zinc finger 45-like"/>
    <property type="match status" value="1"/>
</dbReference>
<proteinExistence type="inferred from homology"/>
<evidence type="ECO:0000256" key="2">
    <source>
        <dbReference type="ARBA" id="ARBA00022723"/>
    </source>
</evidence>
<dbReference type="InterPro" id="IPR036236">
    <property type="entry name" value="Znf_C2H2_sf"/>
</dbReference>
<feature type="compositionally biased region" description="Low complexity" evidence="10">
    <location>
        <begin position="267"/>
        <end position="277"/>
    </location>
</feature>
<dbReference type="InterPro" id="IPR051059">
    <property type="entry name" value="VerF-like"/>
</dbReference>
<comment type="subcellular location">
    <subcellularLocation>
        <location evidence="1">Nucleus</location>
    </subcellularLocation>
</comment>
<dbReference type="Gene3D" id="3.30.160.60">
    <property type="entry name" value="Classic Zinc Finger"/>
    <property type="match status" value="2"/>
</dbReference>
<dbReference type="RefSeq" id="XP_020074169.1">
    <property type="nucleotide sequence ID" value="XM_020223134.1"/>
</dbReference>
<dbReference type="Proteomes" id="UP000095085">
    <property type="component" value="Unassembled WGS sequence"/>
</dbReference>
<dbReference type="PROSITE" id="PS50157">
    <property type="entry name" value="ZINC_FINGER_C2H2_2"/>
    <property type="match status" value="2"/>
</dbReference>
<dbReference type="GO" id="GO:0000785">
    <property type="term" value="C:chromatin"/>
    <property type="evidence" value="ECO:0007669"/>
    <property type="project" value="TreeGrafter"/>
</dbReference>
<dbReference type="PANTHER" id="PTHR40626:SF32">
    <property type="entry name" value="ZINC FINGER PROTEIN RST2"/>
    <property type="match status" value="1"/>
</dbReference>
<dbReference type="PANTHER" id="PTHR40626">
    <property type="entry name" value="MIP31509P"/>
    <property type="match status" value="1"/>
</dbReference>
<organism evidence="12 13">
    <name type="scientific">Hyphopichia burtonii NRRL Y-1933</name>
    <dbReference type="NCBI Taxonomy" id="984485"/>
    <lineage>
        <taxon>Eukaryota</taxon>
        <taxon>Fungi</taxon>
        <taxon>Dikarya</taxon>
        <taxon>Ascomycota</taxon>
        <taxon>Saccharomycotina</taxon>
        <taxon>Pichiomycetes</taxon>
        <taxon>Debaryomycetaceae</taxon>
        <taxon>Hyphopichia</taxon>
    </lineage>
</organism>
<evidence type="ECO:0000313" key="12">
    <source>
        <dbReference type="EMBL" id="ODV65102.1"/>
    </source>
</evidence>
<dbReference type="FunFam" id="3.30.160.60:FF:000110">
    <property type="entry name" value="Zinc finger protein-like"/>
    <property type="match status" value="1"/>
</dbReference>
<dbReference type="SUPFAM" id="SSF57667">
    <property type="entry name" value="beta-beta-alpha zinc fingers"/>
    <property type="match status" value="1"/>
</dbReference>
<keyword evidence="2" id="KW-0479">Metal-binding</keyword>
<name>A0A1E4RCW8_9ASCO</name>
<keyword evidence="3" id="KW-0677">Repeat</keyword>
<gene>
    <name evidence="12" type="ORF">HYPBUDRAFT_229946</name>
</gene>
<keyword evidence="6" id="KW-0539">Nucleus</keyword>
<dbReference type="GO" id="GO:0008270">
    <property type="term" value="F:zinc ion binding"/>
    <property type="evidence" value="ECO:0007669"/>
    <property type="project" value="UniProtKB-KW"/>
</dbReference>
<evidence type="ECO:0000256" key="1">
    <source>
        <dbReference type="ARBA" id="ARBA00004123"/>
    </source>
</evidence>
<keyword evidence="4 9" id="KW-0863">Zinc-finger</keyword>
<keyword evidence="5" id="KW-0862">Zinc</keyword>
<evidence type="ECO:0000256" key="5">
    <source>
        <dbReference type="ARBA" id="ARBA00022833"/>
    </source>
</evidence>
<reference evidence="13" key="1">
    <citation type="submission" date="2016-05" db="EMBL/GenBank/DDBJ databases">
        <title>Comparative genomics of biotechnologically important yeasts.</title>
        <authorList>
            <consortium name="DOE Joint Genome Institute"/>
            <person name="Riley R."/>
            <person name="Haridas S."/>
            <person name="Wolfe K.H."/>
            <person name="Lopes M.R."/>
            <person name="Hittinger C.T."/>
            <person name="Goker M."/>
            <person name="Salamov A."/>
            <person name="Wisecaver J."/>
            <person name="Long T.M."/>
            <person name="Aerts A.L."/>
            <person name="Barry K."/>
            <person name="Choi C."/>
            <person name="Clum A."/>
            <person name="Coughlan A.Y."/>
            <person name="Deshpande S."/>
            <person name="Douglass A.P."/>
            <person name="Hanson S.J."/>
            <person name="Klenk H.-P."/>
            <person name="Labutti K."/>
            <person name="Lapidus A."/>
            <person name="Lindquist E."/>
            <person name="Lipzen A."/>
            <person name="Meier-Kolthoff J.P."/>
            <person name="Ohm R.A."/>
            <person name="Otillar R.P."/>
            <person name="Pangilinan J."/>
            <person name="Peng Y."/>
            <person name="Rokas A."/>
            <person name="Rosa C.A."/>
            <person name="Scheuner C."/>
            <person name="Sibirny A.A."/>
            <person name="Slot J.C."/>
            <person name="Stielow J.B."/>
            <person name="Sun H."/>
            <person name="Kurtzman C.P."/>
            <person name="Blackwell M."/>
            <person name="Grigoriev I.V."/>
            <person name="Jeffries T.W."/>
        </authorList>
    </citation>
    <scope>NUCLEOTIDE SEQUENCE [LARGE SCALE GENOMIC DNA]</scope>
    <source>
        <strain evidence="13">NRRL Y-1933</strain>
    </source>
</reference>
<feature type="domain" description="C2H2-type" evidence="11">
    <location>
        <begin position="498"/>
        <end position="525"/>
    </location>
</feature>
<feature type="region of interest" description="Disordered" evidence="10">
    <location>
        <begin position="390"/>
        <end position="431"/>
    </location>
</feature>
<dbReference type="Pfam" id="PF00096">
    <property type="entry name" value="zf-C2H2"/>
    <property type="match status" value="2"/>
</dbReference>
<feature type="domain" description="C2H2-type" evidence="11">
    <location>
        <begin position="469"/>
        <end position="497"/>
    </location>
</feature>
<evidence type="ECO:0000256" key="8">
    <source>
        <dbReference type="ARBA" id="ARBA00039490"/>
    </source>
</evidence>
<dbReference type="GO" id="GO:0000978">
    <property type="term" value="F:RNA polymerase II cis-regulatory region sequence-specific DNA binding"/>
    <property type="evidence" value="ECO:0007669"/>
    <property type="project" value="InterPro"/>
</dbReference>
<evidence type="ECO:0000256" key="3">
    <source>
        <dbReference type="ARBA" id="ARBA00022737"/>
    </source>
</evidence>
<protein>
    <recommendedName>
        <fullName evidence="8">pH-response transcription factor pacC/RIM101</fullName>
    </recommendedName>
</protein>
<dbReference type="OrthoDB" id="654211at2759"/>
<feature type="compositionally biased region" description="Polar residues" evidence="10">
    <location>
        <begin position="160"/>
        <end position="174"/>
    </location>
</feature>
<feature type="region of interest" description="Disordered" evidence="10">
    <location>
        <begin position="160"/>
        <end position="200"/>
    </location>
</feature>
<keyword evidence="13" id="KW-1185">Reference proteome</keyword>
<comment type="similarity">
    <text evidence="7">Belongs to the pacC/RIM101 family.</text>
</comment>
<dbReference type="GO" id="GO:0005634">
    <property type="term" value="C:nucleus"/>
    <property type="evidence" value="ECO:0007669"/>
    <property type="project" value="UniProtKB-SubCell"/>
</dbReference>
<evidence type="ECO:0000256" key="7">
    <source>
        <dbReference type="ARBA" id="ARBA00038089"/>
    </source>
</evidence>
<dbReference type="SMART" id="SM00355">
    <property type="entry name" value="ZnF_C2H2"/>
    <property type="match status" value="2"/>
</dbReference>
<feature type="compositionally biased region" description="Low complexity" evidence="10">
    <location>
        <begin position="398"/>
        <end position="423"/>
    </location>
</feature>
<evidence type="ECO:0000256" key="4">
    <source>
        <dbReference type="ARBA" id="ARBA00022771"/>
    </source>
</evidence>
<dbReference type="STRING" id="984485.A0A1E4RCW8"/>
<dbReference type="InterPro" id="IPR013087">
    <property type="entry name" value="Znf_C2H2_type"/>
</dbReference>
<evidence type="ECO:0000256" key="10">
    <source>
        <dbReference type="SAM" id="MobiDB-lite"/>
    </source>
</evidence>
<evidence type="ECO:0000256" key="9">
    <source>
        <dbReference type="PROSITE-ProRule" id="PRU00042"/>
    </source>
</evidence>
<evidence type="ECO:0000259" key="11">
    <source>
        <dbReference type="PROSITE" id="PS50157"/>
    </source>
</evidence>
<dbReference type="EMBL" id="KV454545">
    <property type="protein sequence ID" value="ODV65102.1"/>
    <property type="molecule type" value="Genomic_DNA"/>
</dbReference>
<evidence type="ECO:0000256" key="6">
    <source>
        <dbReference type="ARBA" id="ARBA00023242"/>
    </source>
</evidence>
<accession>A0A1E4RCW8</accession>
<dbReference type="GO" id="GO:0000981">
    <property type="term" value="F:DNA-binding transcription factor activity, RNA polymerase II-specific"/>
    <property type="evidence" value="ECO:0007669"/>
    <property type="project" value="InterPro"/>
</dbReference>
<dbReference type="PROSITE" id="PS00028">
    <property type="entry name" value="ZINC_FINGER_C2H2_1"/>
    <property type="match status" value="2"/>
</dbReference>
<feature type="region of interest" description="Disordered" evidence="10">
    <location>
        <begin position="254"/>
        <end position="286"/>
    </location>
</feature>
<evidence type="ECO:0000313" key="13">
    <source>
        <dbReference type="Proteomes" id="UP000095085"/>
    </source>
</evidence>